<gene>
    <name evidence="1" type="ORF">DPEC_G00137730</name>
</gene>
<name>A0ACC2GLU4_DALPE</name>
<sequence>MTSPRRPQAAAEGRNRRALATAVSMAGCGSQGSLSGVSRVRREKTSERRPHGPQPSPFVNNRPLLSQHCAANQENKTFIDHPNKRPASVSDPSLALISHVVAGMCDRLSRLTSCRTLLY</sequence>
<proteinExistence type="predicted"/>
<dbReference type="EMBL" id="CM055738">
    <property type="protein sequence ID" value="KAJ8004578.1"/>
    <property type="molecule type" value="Genomic_DNA"/>
</dbReference>
<keyword evidence="2" id="KW-1185">Reference proteome</keyword>
<organism evidence="1 2">
    <name type="scientific">Dallia pectoralis</name>
    <name type="common">Alaska blackfish</name>
    <dbReference type="NCBI Taxonomy" id="75939"/>
    <lineage>
        <taxon>Eukaryota</taxon>
        <taxon>Metazoa</taxon>
        <taxon>Chordata</taxon>
        <taxon>Craniata</taxon>
        <taxon>Vertebrata</taxon>
        <taxon>Euteleostomi</taxon>
        <taxon>Actinopterygii</taxon>
        <taxon>Neopterygii</taxon>
        <taxon>Teleostei</taxon>
        <taxon>Protacanthopterygii</taxon>
        <taxon>Esociformes</taxon>
        <taxon>Umbridae</taxon>
        <taxon>Dallia</taxon>
    </lineage>
</organism>
<comment type="caution">
    <text evidence="1">The sequence shown here is derived from an EMBL/GenBank/DDBJ whole genome shotgun (WGS) entry which is preliminary data.</text>
</comment>
<reference evidence="1" key="1">
    <citation type="submission" date="2021-05" db="EMBL/GenBank/DDBJ databases">
        <authorList>
            <person name="Pan Q."/>
            <person name="Jouanno E."/>
            <person name="Zahm M."/>
            <person name="Klopp C."/>
            <person name="Cabau C."/>
            <person name="Louis A."/>
            <person name="Berthelot C."/>
            <person name="Parey E."/>
            <person name="Roest Crollius H."/>
            <person name="Montfort J."/>
            <person name="Robinson-Rechavi M."/>
            <person name="Bouchez O."/>
            <person name="Lampietro C."/>
            <person name="Lopez Roques C."/>
            <person name="Donnadieu C."/>
            <person name="Postlethwait J."/>
            <person name="Bobe J."/>
            <person name="Dillon D."/>
            <person name="Chandos A."/>
            <person name="von Hippel F."/>
            <person name="Guiguen Y."/>
        </authorList>
    </citation>
    <scope>NUCLEOTIDE SEQUENCE</scope>
    <source>
        <strain evidence="1">YG-Jan2019</strain>
    </source>
</reference>
<evidence type="ECO:0000313" key="1">
    <source>
        <dbReference type="EMBL" id="KAJ8004578.1"/>
    </source>
</evidence>
<evidence type="ECO:0000313" key="2">
    <source>
        <dbReference type="Proteomes" id="UP001157502"/>
    </source>
</evidence>
<dbReference type="Proteomes" id="UP001157502">
    <property type="component" value="Chromosome 11"/>
</dbReference>
<accession>A0ACC2GLU4</accession>
<protein>
    <submittedName>
        <fullName evidence="1">Uncharacterized protein</fullName>
    </submittedName>
</protein>